<dbReference type="Proteomes" id="UP000280834">
    <property type="component" value="Unassembled WGS sequence"/>
</dbReference>
<feature type="non-terminal residue" evidence="1">
    <location>
        <position position="145"/>
    </location>
</feature>
<name>A0A3P7UCE8_9BILA</name>
<evidence type="ECO:0000313" key="1">
    <source>
        <dbReference type="EMBL" id="VDO18363.1"/>
    </source>
</evidence>
<evidence type="ECO:0000313" key="2">
    <source>
        <dbReference type="Proteomes" id="UP000280834"/>
    </source>
</evidence>
<organism evidence="1 2">
    <name type="scientific">Brugia timori</name>
    <dbReference type="NCBI Taxonomy" id="42155"/>
    <lineage>
        <taxon>Eukaryota</taxon>
        <taxon>Metazoa</taxon>
        <taxon>Ecdysozoa</taxon>
        <taxon>Nematoda</taxon>
        <taxon>Chromadorea</taxon>
        <taxon>Rhabditida</taxon>
        <taxon>Spirurina</taxon>
        <taxon>Spiruromorpha</taxon>
        <taxon>Filarioidea</taxon>
        <taxon>Onchocercidae</taxon>
        <taxon>Brugia</taxon>
    </lineage>
</organism>
<dbReference type="AlphaFoldDB" id="A0A3P7UCE8"/>
<reference evidence="1 2" key="1">
    <citation type="submission" date="2018-11" db="EMBL/GenBank/DDBJ databases">
        <authorList>
            <consortium name="Pathogen Informatics"/>
        </authorList>
    </citation>
    <scope>NUCLEOTIDE SEQUENCE [LARGE SCALE GENOMIC DNA]</scope>
</reference>
<sequence>MVVAFDRKSYNGSEKRMEVVEEAMRAVGKKNSTKAVRRAALLCCAKQLREFIDDEYCLHRSQSISKQSILLYIDAYLHIFYQLNLLVSSQENSQDTTAVTRWDIWKLIQVIYSDLMRCAAKHWESDESERVDLIDDLAFLCFLYS</sequence>
<proteinExistence type="predicted"/>
<keyword evidence="2" id="KW-1185">Reference proteome</keyword>
<protein>
    <submittedName>
        <fullName evidence="1">Uncharacterized protein</fullName>
    </submittedName>
</protein>
<accession>A0A3P7UCE8</accession>
<dbReference type="EMBL" id="UZAG01006290">
    <property type="protein sequence ID" value="VDO18363.1"/>
    <property type="molecule type" value="Genomic_DNA"/>
</dbReference>
<gene>
    <name evidence="1" type="ORF">BTMF_LOCUS5680</name>
</gene>